<dbReference type="Gene3D" id="3.20.20.80">
    <property type="entry name" value="Glycosidases"/>
    <property type="match status" value="1"/>
</dbReference>
<dbReference type="AlphaFoldDB" id="A0A841HNJ4"/>
<dbReference type="InterPro" id="IPR033403">
    <property type="entry name" value="DUF5110"/>
</dbReference>
<dbReference type="GO" id="GO:0005975">
    <property type="term" value="P:carbohydrate metabolic process"/>
    <property type="evidence" value="ECO:0007669"/>
    <property type="project" value="InterPro"/>
</dbReference>
<dbReference type="GO" id="GO:0061634">
    <property type="term" value="F:alpha-D-xyloside xylohydrolase"/>
    <property type="evidence" value="ECO:0007669"/>
    <property type="project" value="UniProtKB-EC"/>
</dbReference>
<comment type="caution">
    <text evidence="4">The sequence shown here is derived from an EMBL/GenBank/DDBJ whole genome shotgun (WGS) entry which is preliminary data.</text>
</comment>
<dbReference type="InterPro" id="IPR000322">
    <property type="entry name" value="Glyco_hydro_31_TIM"/>
</dbReference>
<dbReference type="Pfam" id="PF13802">
    <property type="entry name" value="Gal_mutarotas_2"/>
    <property type="match status" value="1"/>
</dbReference>
<keyword evidence="2 4" id="KW-0378">Hydrolase</keyword>
<name>A0A841HNJ4_9GAMM</name>
<protein>
    <submittedName>
        <fullName evidence="4">Alpha-D-xyloside xylohydrolase</fullName>
        <ecNumber evidence="4">3.2.1.177</ecNumber>
    </submittedName>
</protein>
<reference evidence="4 5" key="1">
    <citation type="submission" date="2020-08" db="EMBL/GenBank/DDBJ databases">
        <title>Genomic Encyclopedia of Type Strains, Phase IV (KMG-IV): sequencing the most valuable type-strain genomes for metagenomic binning, comparative biology and taxonomic classification.</title>
        <authorList>
            <person name="Goeker M."/>
        </authorList>
    </citation>
    <scope>NUCLEOTIDE SEQUENCE [LARGE SCALE GENOMIC DNA]</scope>
    <source>
        <strain evidence="4 5">DSM 26723</strain>
    </source>
</reference>
<dbReference type="CDD" id="cd06591">
    <property type="entry name" value="GH31_xylosidase_XylS"/>
    <property type="match status" value="1"/>
</dbReference>
<dbReference type="SUPFAM" id="SSF51011">
    <property type="entry name" value="Glycosyl hydrolase domain"/>
    <property type="match status" value="1"/>
</dbReference>
<evidence type="ECO:0000259" key="3">
    <source>
        <dbReference type="PROSITE" id="PS51820"/>
    </source>
</evidence>
<accession>A0A841HNJ4</accession>
<dbReference type="InterPro" id="IPR037524">
    <property type="entry name" value="PA14/GLEYA"/>
</dbReference>
<dbReference type="Gene3D" id="2.60.40.1760">
    <property type="entry name" value="glycosyl hydrolase (family 31)"/>
    <property type="match status" value="1"/>
</dbReference>
<dbReference type="InterPro" id="IPR013780">
    <property type="entry name" value="Glyco_hydro_b"/>
</dbReference>
<dbReference type="PANTHER" id="PTHR43863">
    <property type="entry name" value="HYDROLASE, PUTATIVE (AFU_ORTHOLOGUE AFUA_1G03140)-RELATED"/>
    <property type="match status" value="1"/>
</dbReference>
<comment type="similarity">
    <text evidence="1 2">Belongs to the glycosyl hydrolase 31 family.</text>
</comment>
<dbReference type="Gene3D" id="2.60.40.1180">
    <property type="entry name" value="Golgi alpha-mannosidase II"/>
    <property type="match status" value="2"/>
</dbReference>
<feature type="domain" description="PA14" evidence="3">
    <location>
        <begin position="226"/>
        <end position="386"/>
    </location>
</feature>
<sequence>MTMKKVVAALLGVLILAIGGCAKKAENFEKTADGVVLTPSEGPAKRVRLQVMSDAIVRVTAVPVESLDLPESLAVTARPAGDVKFSVEPTDSAVILQTAQVTAEVNAKTGVVRFLDAAGKEILTERDRGTFETVKADEKSLYRVHQLFNPGTDEAFYGLGQHQNAQLNYNGEDVELAQHNMDIAVPFVMSNRNYGVLWDSNSITRFGNPRVYGLASRDLTLYDAEGKKGGFTASYFIDGKLKVKRTETDINYQFIKDLAGWPEEVLSDKVSQTSGFRNNAHGLTVTWEGSVESANTGTHKFQLYASNYYKLYADDKLILDAWRQNWNAWYHNFELPMTAGKPVKLRIEWTPNDGHIALLHNDPLPDAQRHSLSLTSDATAAIDYYYIAGGNLDEVISGYRHLTGKSVLLPRWSYGFWQSRQRYNTQAEVLDIAKEYRKRGLPLDNIVQDWFYWPENAWGSHDFDKTRFPDPKGLIDALHAQNVNLMISVWGKLYPTTDNYKELDAKGYMYRRNVELGVKDWVGPGYLNSHYDPYSQEARDIFWRQMDEKLKAVGVDAWWLDNTEPDIHSNVDREELTKRIGPTALGPAAQYFNTYPLMQSRAVYEGERKSSTPDKRVFILTRSGFSGLQRYGAATWSGDVVSRWHDLYRQIAAGTGMSMSGLPNWTFDIGGFALEQRYLNPSAKDLAEWRELNLRWFQFGAFVPIFRSHGEAPAREIWNIAPAGTEVYNSLVEYSRLRYRLMPYIYTLAGDTYHKDGTMMRGLAMDFPADAKARDINDQYLFGPAFLVSPVYEYEARSRKVYLPAGTRWYDFYSAEAHDGGAEIDAAAPLARMPLFVRAGAIVPVGPAVQHTAEKLDAPITLYVYRGANGKFDLYEDDGLSYNYEKGAFARVPITYDDAAGTLTIGERTGSFPGMVEKRTFNVRWIAPGTANASNLDSPADQTLEYSGTPITFKVGAAP</sequence>
<dbReference type="PANTHER" id="PTHR43863:SF2">
    <property type="entry name" value="MALTASE-GLUCOAMYLASE"/>
    <property type="match status" value="1"/>
</dbReference>
<dbReference type="InterPro" id="IPR048395">
    <property type="entry name" value="Glyco_hydro_31_C"/>
</dbReference>
<organism evidence="4 5">
    <name type="scientific">Povalibacter uvarum</name>
    <dbReference type="NCBI Taxonomy" id="732238"/>
    <lineage>
        <taxon>Bacteria</taxon>
        <taxon>Pseudomonadati</taxon>
        <taxon>Pseudomonadota</taxon>
        <taxon>Gammaproteobacteria</taxon>
        <taxon>Steroidobacterales</taxon>
        <taxon>Steroidobacteraceae</taxon>
        <taxon>Povalibacter</taxon>
    </lineage>
</organism>
<dbReference type="EC" id="3.2.1.177" evidence="4"/>
<dbReference type="InterPro" id="IPR011658">
    <property type="entry name" value="PA14_dom"/>
</dbReference>
<dbReference type="PROSITE" id="PS51257">
    <property type="entry name" value="PROKAR_LIPOPROTEIN"/>
    <property type="match status" value="1"/>
</dbReference>
<dbReference type="EMBL" id="JACHHZ010000004">
    <property type="protein sequence ID" value="MBB6094861.1"/>
    <property type="molecule type" value="Genomic_DNA"/>
</dbReference>
<dbReference type="Pfam" id="PF21365">
    <property type="entry name" value="Glyco_hydro_31_3rd"/>
    <property type="match status" value="1"/>
</dbReference>
<gene>
    <name evidence="4" type="ORF">HNQ60_003748</name>
</gene>
<dbReference type="Gene3D" id="2.60.120.380">
    <property type="match status" value="1"/>
</dbReference>
<dbReference type="Pfam" id="PF01055">
    <property type="entry name" value="Glyco_hydro_31_2nd"/>
    <property type="match status" value="1"/>
</dbReference>
<keyword evidence="5" id="KW-1185">Reference proteome</keyword>
<dbReference type="InterPro" id="IPR051816">
    <property type="entry name" value="Glycosyl_Hydrolase_31"/>
</dbReference>
<dbReference type="Proteomes" id="UP000588068">
    <property type="component" value="Unassembled WGS sequence"/>
</dbReference>
<evidence type="ECO:0000256" key="2">
    <source>
        <dbReference type="RuleBase" id="RU361185"/>
    </source>
</evidence>
<dbReference type="SUPFAM" id="SSF51445">
    <property type="entry name" value="(Trans)glycosidases"/>
    <property type="match status" value="1"/>
</dbReference>
<evidence type="ECO:0000313" key="5">
    <source>
        <dbReference type="Proteomes" id="UP000588068"/>
    </source>
</evidence>
<keyword evidence="2 4" id="KW-0326">Glycosidase</keyword>
<evidence type="ECO:0000313" key="4">
    <source>
        <dbReference type="EMBL" id="MBB6094861.1"/>
    </source>
</evidence>
<dbReference type="Pfam" id="PF07691">
    <property type="entry name" value="PA14"/>
    <property type="match status" value="1"/>
</dbReference>
<proteinExistence type="inferred from homology"/>
<dbReference type="InterPro" id="IPR017853">
    <property type="entry name" value="GH"/>
</dbReference>
<dbReference type="CDD" id="cd14752">
    <property type="entry name" value="GH31_N"/>
    <property type="match status" value="1"/>
</dbReference>
<dbReference type="Pfam" id="PF17137">
    <property type="entry name" value="DUF5110"/>
    <property type="match status" value="1"/>
</dbReference>
<evidence type="ECO:0000256" key="1">
    <source>
        <dbReference type="ARBA" id="ARBA00007806"/>
    </source>
</evidence>
<dbReference type="GO" id="GO:0030246">
    <property type="term" value="F:carbohydrate binding"/>
    <property type="evidence" value="ECO:0007669"/>
    <property type="project" value="InterPro"/>
</dbReference>
<dbReference type="InterPro" id="IPR025887">
    <property type="entry name" value="Glyco_hydro_31_N_dom"/>
</dbReference>
<dbReference type="SUPFAM" id="SSF56988">
    <property type="entry name" value="Anthrax protective antigen"/>
    <property type="match status" value="1"/>
</dbReference>
<dbReference type="SUPFAM" id="SSF74650">
    <property type="entry name" value="Galactose mutarotase-like"/>
    <property type="match status" value="1"/>
</dbReference>
<dbReference type="PROSITE" id="PS51820">
    <property type="entry name" value="PA14"/>
    <property type="match status" value="1"/>
</dbReference>
<dbReference type="InterPro" id="IPR011013">
    <property type="entry name" value="Gal_mutarotase_sf_dom"/>
</dbReference>
<dbReference type="SMART" id="SM00758">
    <property type="entry name" value="PA14"/>
    <property type="match status" value="1"/>
</dbReference>
<dbReference type="RefSeq" id="WP_221304282.1">
    <property type="nucleotide sequence ID" value="NZ_JACHHZ010000004.1"/>
</dbReference>